<accession>A0A8C6SUP5</accession>
<dbReference type="Proteomes" id="UP000694523">
    <property type="component" value="Unplaced"/>
</dbReference>
<dbReference type="GO" id="GO:0005198">
    <property type="term" value="F:structural molecule activity"/>
    <property type="evidence" value="ECO:0007669"/>
    <property type="project" value="InterPro"/>
</dbReference>
<name>A0A8C6SUP5_9GOBI</name>
<protein>
    <submittedName>
        <fullName evidence="11">Si:dkey-98f17.3</fullName>
    </submittedName>
</protein>
<evidence type="ECO:0000256" key="7">
    <source>
        <dbReference type="ARBA" id="ARBA00022949"/>
    </source>
</evidence>
<evidence type="ECO:0000256" key="6">
    <source>
        <dbReference type="ARBA" id="ARBA00022692"/>
    </source>
</evidence>
<feature type="transmembrane region" description="Helical" evidence="10">
    <location>
        <begin position="126"/>
        <end position="154"/>
    </location>
</feature>
<evidence type="ECO:0000256" key="10">
    <source>
        <dbReference type="SAM" id="Phobius"/>
    </source>
</evidence>
<dbReference type="Gene3D" id="1.20.140.150">
    <property type="match status" value="1"/>
</dbReference>
<keyword evidence="4" id="KW-0796">Tight junction</keyword>
<evidence type="ECO:0000313" key="11">
    <source>
        <dbReference type="Ensembl" id="ENSNMLP00000010497.1"/>
    </source>
</evidence>
<sequence>MFRSFKLFLMVFLTPKLMQRTALFVTFGGFVTSLMTMFIPFWKTMNSDLNEMENWFSGLFHMCLYTEEVGIQCKAYESVLGLPWDLQISRVVMSVSIGTGGLVMVTAFLGLEGVDVFAGQPDFKRGLLIFSGVMAWVSGLTTLAPISIVAYTTVVEFWDSGFPDVMPRWEIGEAMFSGWFGGLALVIGGTLFFIAVCMGDFDQRSQSAADGALHRTQHYLKTEVL</sequence>
<organism evidence="11 12">
    <name type="scientific">Neogobius melanostomus</name>
    <name type="common">round goby</name>
    <dbReference type="NCBI Taxonomy" id="47308"/>
    <lineage>
        <taxon>Eukaryota</taxon>
        <taxon>Metazoa</taxon>
        <taxon>Chordata</taxon>
        <taxon>Craniata</taxon>
        <taxon>Vertebrata</taxon>
        <taxon>Euteleostomi</taxon>
        <taxon>Actinopterygii</taxon>
        <taxon>Neopterygii</taxon>
        <taxon>Teleostei</taxon>
        <taxon>Neoteleostei</taxon>
        <taxon>Acanthomorphata</taxon>
        <taxon>Gobiaria</taxon>
        <taxon>Gobiiformes</taxon>
        <taxon>Gobioidei</taxon>
        <taxon>Gobiidae</taxon>
        <taxon>Benthophilinae</taxon>
        <taxon>Neogobiini</taxon>
        <taxon>Neogobius</taxon>
    </lineage>
</organism>
<comment type="subcellular location">
    <subcellularLocation>
        <location evidence="1">Cell junction</location>
        <location evidence="1">Tight junction</location>
    </subcellularLocation>
    <subcellularLocation>
        <location evidence="2">Cell membrane</location>
        <topology evidence="2">Multi-pass membrane protein</topology>
    </subcellularLocation>
</comment>
<feature type="transmembrane region" description="Helical" evidence="10">
    <location>
        <begin position="91"/>
        <end position="114"/>
    </location>
</feature>
<dbReference type="PRINTS" id="PR01077">
    <property type="entry name" value="CLAUDIN"/>
</dbReference>
<proteinExistence type="inferred from homology"/>
<keyword evidence="6 10" id="KW-0812">Transmembrane</keyword>
<dbReference type="GO" id="GO:0005886">
    <property type="term" value="C:plasma membrane"/>
    <property type="evidence" value="ECO:0007669"/>
    <property type="project" value="UniProtKB-SubCell"/>
</dbReference>
<dbReference type="InterPro" id="IPR006187">
    <property type="entry name" value="Claudin"/>
</dbReference>
<feature type="transmembrane region" description="Helical" evidence="10">
    <location>
        <begin position="21"/>
        <end position="42"/>
    </location>
</feature>
<dbReference type="PANTHER" id="PTHR12002">
    <property type="entry name" value="CLAUDIN"/>
    <property type="match status" value="1"/>
</dbReference>
<evidence type="ECO:0000256" key="2">
    <source>
        <dbReference type="ARBA" id="ARBA00004651"/>
    </source>
</evidence>
<keyword evidence="12" id="KW-1185">Reference proteome</keyword>
<dbReference type="GO" id="GO:0005923">
    <property type="term" value="C:bicellular tight junction"/>
    <property type="evidence" value="ECO:0007669"/>
    <property type="project" value="UniProtKB-SubCell"/>
</dbReference>
<dbReference type="AlphaFoldDB" id="A0A8C6SUP5"/>
<evidence type="ECO:0000256" key="4">
    <source>
        <dbReference type="ARBA" id="ARBA00022427"/>
    </source>
</evidence>
<evidence type="ECO:0000256" key="5">
    <source>
        <dbReference type="ARBA" id="ARBA00022475"/>
    </source>
</evidence>
<keyword evidence="7" id="KW-0965">Cell junction</keyword>
<evidence type="ECO:0000256" key="9">
    <source>
        <dbReference type="ARBA" id="ARBA00023136"/>
    </source>
</evidence>
<evidence type="ECO:0000256" key="3">
    <source>
        <dbReference type="ARBA" id="ARBA00008295"/>
    </source>
</evidence>
<dbReference type="InterPro" id="IPR004031">
    <property type="entry name" value="PMP22/EMP/MP20/Claudin"/>
</dbReference>
<dbReference type="Pfam" id="PF00822">
    <property type="entry name" value="PMP22_Claudin"/>
    <property type="match status" value="1"/>
</dbReference>
<evidence type="ECO:0000313" key="12">
    <source>
        <dbReference type="Proteomes" id="UP000694523"/>
    </source>
</evidence>
<reference evidence="11" key="2">
    <citation type="submission" date="2025-09" db="UniProtKB">
        <authorList>
            <consortium name="Ensembl"/>
        </authorList>
    </citation>
    <scope>IDENTIFICATION</scope>
</reference>
<evidence type="ECO:0000256" key="8">
    <source>
        <dbReference type="ARBA" id="ARBA00022989"/>
    </source>
</evidence>
<comment type="similarity">
    <text evidence="3">Belongs to the claudin family.</text>
</comment>
<dbReference type="Ensembl" id="ENSNMLT00000011878.1">
    <property type="protein sequence ID" value="ENSNMLP00000010497.1"/>
    <property type="gene ID" value="ENSNMLG00000007246.1"/>
</dbReference>
<reference evidence="11" key="1">
    <citation type="submission" date="2025-08" db="UniProtKB">
        <authorList>
            <consortium name="Ensembl"/>
        </authorList>
    </citation>
    <scope>IDENTIFICATION</scope>
</reference>
<keyword evidence="8 10" id="KW-1133">Transmembrane helix</keyword>
<keyword evidence="5" id="KW-1003">Cell membrane</keyword>
<evidence type="ECO:0000256" key="1">
    <source>
        <dbReference type="ARBA" id="ARBA00004435"/>
    </source>
</evidence>
<keyword evidence="9 10" id="KW-0472">Membrane</keyword>
<feature type="transmembrane region" description="Helical" evidence="10">
    <location>
        <begin position="174"/>
        <end position="197"/>
    </location>
</feature>